<evidence type="ECO:0008006" key="3">
    <source>
        <dbReference type="Google" id="ProtNLM"/>
    </source>
</evidence>
<keyword evidence="2" id="KW-1185">Reference proteome</keyword>
<sequence>MEELLKQLLSENPELQALLVVDEEGIVVYKESREGLPFDPEEAAVELITPSTRIDEFLHDSLEEEKGLEEFIVFSRRYLFLVYKLVNETFLVAVSSRTPLYGRLRFRLRSKLKEVIKQL</sequence>
<dbReference type="Proteomes" id="UP000006362">
    <property type="component" value="Chromosome"/>
</dbReference>
<proteinExistence type="predicted"/>
<dbReference type="AlphaFoldDB" id="E8T4R1"/>
<evidence type="ECO:0000313" key="2">
    <source>
        <dbReference type="Proteomes" id="UP000006362"/>
    </source>
</evidence>
<name>E8T4R1_THEA1</name>
<accession>E8T4R1</accession>
<gene>
    <name evidence="1" type="ordered locus">Theam_0350</name>
</gene>
<dbReference type="OrthoDB" id="15287at2"/>
<dbReference type="STRING" id="648996.Theam_0350"/>
<protein>
    <recommendedName>
        <fullName evidence="3">Roadblock/LC7 family protein</fullName>
    </recommendedName>
</protein>
<dbReference type="EMBL" id="CP002444">
    <property type="protein sequence ID" value="ADU96323.1"/>
    <property type="molecule type" value="Genomic_DNA"/>
</dbReference>
<dbReference type="RefSeq" id="WP_013537109.1">
    <property type="nucleotide sequence ID" value="NC_014926.1"/>
</dbReference>
<organism evidence="1 2">
    <name type="scientific">Thermovibrio ammonificans (strain DSM 15698 / JCM 12110 / HB-1)</name>
    <dbReference type="NCBI Taxonomy" id="648996"/>
    <lineage>
        <taxon>Bacteria</taxon>
        <taxon>Pseudomonadati</taxon>
        <taxon>Aquificota</taxon>
        <taxon>Aquificia</taxon>
        <taxon>Desulfurobacteriales</taxon>
        <taxon>Desulfurobacteriaceae</taxon>
        <taxon>Thermovibrio</taxon>
    </lineage>
</organism>
<dbReference type="HOGENOM" id="CLU_2057641_0_0_0"/>
<reference evidence="1" key="1">
    <citation type="submission" date="2011-01" db="EMBL/GenBank/DDBJ databases">
        <title>Complete sequence of chromosome of Thermovibrio ammonificans HB-1.</title>
        <authorList>
            <consortium name="US DOE Joint Genome Institute"/>
            <person name="Lucas S."/>
            <person name="Copeland A."/>
            <person name="Lapidus A."/>
            <person name="Cheng J.-F."/>
            <person name="Goodwin L."/>
            <person name="Pitluck S."/>
            <person name="Davenport K."/>
            <person name="Detter J.C."/>
            <person name="Han C."/>
            <person name="Tapia R."/>
            <person name="Land M."/>
            <person name="Hauser L."/>
            <person name="Kyrpides N."/>
            <person name="Ivanova N."/>
            <person name="Ovchinnikova G."/>
            <person name="Vetriani C."/>
            <person name="Woyke T."/>
        </authorList>
    </citation>
    <scope>NUCLEOTIDE SEQUENCE [LARGE SCALE GENOMIC DNA]</scope>
    <source>
        <strain evidence="1">HB-1</strain>
    </source>
</reference>
<dbReference type="KEGG" id="tam:Theam_0350"/>
<dbReference type="Gene3D" id="3.30.450.30">
    <property type="entry name" value="Dynein light chain 2a, cytoplasmic"/>
    <property type="match status" value="1"/>
</dbReference>
<evidence type="ECO:0000313" key="1">
    <source>
        <dbReference type="EMBL" id="ADU96323.1"/>
    </source>
</evidence>
<dbReference type="eggNOG" id="ENOG5034B9S">
    <property type="taxonomic scope" value="Bacteria"/>
</dbReference>